<dbReference type="EMBL" id="JACIGI010000014">
    <property type="protein sequence ID" value="MBB4286281.1"/>
    <property type="molecule type" value="Genomic_DNA"/>
</dbReference>
<comment type="caution">
    <text evidence="1">The sequence shown here is derived from an EMBL/GenBank/DDBJ whole genome shotgun (WGS) entry which is preliminary data.</text>
</comment>
<proteinExistence type="predicted"/>
<organism evidence="1 2">
    <name type="scientific">Roseospira goensis</name>
    <dbReference type="NCBI Taxonomy" id="391922"/>
    <lineage>
        <taxon>Bacteria</taxon>
        <taxon>Pseudomonadati</taxon>
        <taxon>Pseudomonadota</taxon>
        <taxon>Alphaproteobacteria</taxon>
        <taxon>Rhodospirillales</taxon>
        <taxon>Rhodospirillaceae</taxon>
        <taxon>Roseospira</taxon>
    </lineage>
</organism>
<dbReference type="RefSeq" id="WP_184434953.1">
    <property type="nucleotide sequence ID" value="NZ_JACIGI010000014.1"/>
</dbReference>
<dbReference type="Proteomes" id="UP000555728">
    <property type="component" value="Unassembled WGS sequence"/>
</dbReference>
<name>A0A7W6RZV6_9PROT</name>
<sequence>MTQAPVRYLQVTLDLPSGAQLNQMFAQYMRELLPTFQETPWPGWRLVLSATRKPGEEPSSAGTTPDVQQYLHVWRVRDYNSLPYIMEYFDDDEVYRQLDGMVLREVQDFFGALQYNPLSTDPGFQFPSNTRYYLHITFDVVADPEPLSQFETFMIDTIADPQSPMVRDYGFTFVLGSYAQTGRLRRYVHVWATPAGLPPAEEAVAWLAGQPAVKKAMTAAPAGDNPQWALWQPIDYEAGADTP</sequence>
<evidence type="ECO:0000313" key="1">
    <source>
        <dbReference type="EMBL" id="MBB4286281.1"/>
    </source>
</evidence>
<dbReference type="AlphaFoldDB" id="A0A7W6RZV6"/>
<keyword evidence="2" id="KW-1185">Reference proteome</keyword>
<protein>
    <recommendedName>
        <fullName evidence="3">NIPSNAP family protein</fullName>
    </recommendedName>
</protein>
<gene>
    <name evidence="1" type="ORF">GGD88_002008</name>
</gene>
<accession>A0A7W6RZV6</accession>
<evidence type="ECO:0008006" key="3">
    <source>
        <dbReference type="Google" id="ProtNLM"/>
    </source>
</evidence>
<reference evidence="1 2" key="1">
    <citation type="submission" date="2020-08" db="EMBL/GenBank/DDBJ databases">
        <title>Genome sequencing of Purple Non-Sulfur Bacteria from various extreme environments.</title>
        <authorList>
            <person name="Mayer M."/>
        </authorList>
    </citation>
    <scope>NUCLEOTIDE SEQUENCE [LARGE SCALE GENOMIC DNA]</scope>
    <source>
        <strain evidence="1 2">JA135</strain>
    </source>
</reference>
<evidence type="ECO:0000313" key="2">
    <source>
        <dbReference type="Proteomes" id="UP000555728"/>
    </source>
</evidence>